<gene>
    <name evidence="1" type="ORF">GCM10010960_19820</name>
</gene>
<evidence type="ECO:0000313" key="1">
    <source>
        <dbReference type="EMBL" id="GGF98221.1"/>
    </source>
</evidence>
<keyword evidence="2" id="KW-1185">Reference proteome</keyword>
<proteinExistence type="predicted"/>
<accession>A0A917FRP6</accession>
<dbReference type="RefSeq" id="WP_188450252.1">
    <property type="nucleotide sequence ID" value="NZ_BMFO01000006.1"/>
</dbReference>
<dbReference type="EMBL" id="BMFO01000006">
    <property type="protein sequence ID" value="GGF98221.1"/>
    <property type="molecule type" value="Genomic_DNA"/>
</dbReference>
<evidence type="ECO:0000313" key="2">
    <source>
        <dbReference type="Proteomes" id="UP000632858"/>
    </source>
</evidence>
<comment type="caution">
    <text evidence="1">The sequence shown here is derived from an EMBL/GenBank/DDBJ whole genome shotgun (WGS) entry which is preliminary data.</text>
</comment>
<reference evidence="1" key="1">
    <citation type="journal article" date="2014" name="Int. J. Syst. Evol. Microbiol.">
        <title>Complete genome sequence of Corynebacterium casei LMG S-19264T (=DSM 44701T), isolated from a smear-ripened cheese.</title>
        <authorList>
            <consortium name="US DOE Joint Genome Institute (JGI-PGF)"/>
            <person name="Walter F."/>
            <person name="Albersmeier A."/>
            <person name="Kalinowski J."/>
            <person name="Ruckert C."/>
        </authorList>
    </citation>
    <scope>NUCLEOTIDE SEQUENCE</scope>
    <source>
        <strain evidence="1">CGMCC 1.12726</strain>
    </source>
</reference>
<organism evidence="1 2">
    <name type="scientific">Arenimonas maotaiensis</name>
    <dbReference type="NCBI Taxonomy" id="1446479"/>
    <lineage>
        <taxon>Bacteria</taxon>
        <taxon>Pseudomonadati</taxon>
        <taxon>Pseudomonadota</taxon>
        <taxon>Gammaproteobacteria</taxon>
        <taxon>Lysobacterales</taxon>
        <taxon>Lysobacteraceae</taxon>
        <taxon>Arenimonas</taxon>
    </lineage>
</organism>
<sequence length="91" mass="9860">MATVHLVDMGFLSGLSAVLIEINTYQALNTINILRTFVETIGLDIDPEESHLATLACTELADCLDAVERVILEGHDYDGNDAVESTSHENA</sequence>
<reference evidence="1" key="2">
    <citation type="submission" date="2020-09" db="EMBL/GenBank/DDBJ databases">
        <authorList>
            <person name="Sun Q."/>
            <person name="Zhou Y."/>
        </authorList>
    </citation>
    <scope>NUCLEOTIDE SEQUENCE</scope>
    <source>
        <strain evidence="1">CGMCC 1.12726</strain>
    </source>
</reference>
<protein>
    <submittedName>
        <fullName evidence="1">Uncharacterized protein</fullName>
    </submittedName>
</protein>
<dbReference type="AlphaFoldDB" id="A0A917FRP6"/>
<name>A0A917FRP6_9GAMM</name>
<dbReference type="Proteomes" id="UP000632858">
    <property type="component" value="Unassembled WGS sequence"/>
</dbReference>